<evidence type="ECO:0000313" key="3">
    <source>
        <dbReference type="EMBL" id="RUL54272.1"/>
    </source>
</evidence>
<dbReference type="Proteomes" id="UP000287910">
    <property type="component" value="Unassembled WGS sequence"/>
</dbReference>
<dbReference type="Gene3D" id="3.40.30.10">
    <property type="entry name" value="Glutaredoxin"/>
    <property type="match status" value="1"/>
</dbReference>
<keyword evidence="4" id="KW-1185">Reference proteome</keyword>
<organism evidence="3 4">
    <name type="scientific">Lysinibacillus antri</name>
    <dbReference type="NCBI Taxonomy" id="2498145"/>
    <lineage>
        <taxon>Bacteria</taxon>
        <taxon>Bacillati</taxon>
        <taxon>Bacillota</taxon>
        <taxon>Bacilli</taxon>
        <taxon>Bacillales</taxon>
        <taxon>Bacillaceae</taxon>
        <taxon>Lysinibacillus</taxon>
    </lineage>
</organism>
<reference evidence="3 4" key="1">
    <citation type="submission" date="2018-12" db="EMBL/GenBank/DDBJ databases">
        <title>Lysinibacillus antri sp. nov., isolated from a cave soil.</title>
        <authorList>
            <person name="Narsing Rao M.P."/>
            <person name="Zhang H."/>
            <person name="Dong Z.-Y."/>
            <person name="Niu X.-K."/>
            <person name="Zhang K."/>
            <person name="Fang B.-Z."/>
            <person name="Kang Y.-Q."/>
            <person name="Xiao M."/>
            <person name="Li W.-J."/>
        </authorList>
    </citation>
    <scope>NUCLEOTIDE SEQUENCE [LARGE SCALE GENOMIC DNA]</scope>
    <source>
        <strain evidence="3 4">SYSU K30002</strain>
    </source>
</reference>
<dbReference type="PANTHER" id="PTHR13887">
    <property type="entry name" value="GLUTATHIONE S-TRANSFERASE KAPPA"/>
    <property type="match status" value="1"/>
</dbReference>
<dbReference type="Pfam" id="PF13743">
    <property type="entry name" value="Thioredoxin_5"/>
    <property type="match status" value="1"/>
</dbReference>
<protein>
    <recommendedName>
        <fullName evidence="2">ClpXP adapter protein SpxH</fullName>
    </recommendedName>
</protein>
<name>A0A432LDC1_9BACI</name>
<dbReference type="InterPro" id="IPR036249">
    <property type="entry name" value="Thioredoxin-like_sf"/>
</dbReference>
<comment type="similarity">
    <text evidence="2">Belongs to the SpxH family.</text>
</comment>
<comment type="subcellular location">
    <subcellularLocation>
        <location evidence="2">Cytoplasm</location>
    </subcellularLocation>
</comment>
<keyword evidence="1 2" id="KW-0963">Cytoplasm</keyword>
<accession>A0A432LDC1</accession>
<dbReference type="CDD" id="cd03025">
    <property type="entry name" value="DsbA_FrnE_like"/>
    <property type="match status" value="1"/>
</dbReference>
<dbReference type="PANTHER" id="PTHR13887:SF47">
    <property type="entry name" value="CLPXP ADAPTER PROTEIN SPXH"/>
    <property type="match status" value="1"/>
</dbReference>
<dbReference type="AlphaFoldDB" id="A0A432LDC1"/>
<dbReference type="EMBL" id="RYYR01000007">
    <property type="protein sequence ID" value="RUL54272.1"/>
    <property type="molecule type" value="Genomic_DNA"/>
</dbReference>
<gene>
    <name evidence="2" type="primary">spxH</name>
    <name evidence="3" type="ORF">EK386_07125</name>
</gene>
<dbReference type="SUPFAM" id="SSF52833">
    <property type="entry name" value="Thioredoxin-like"/>
    <property type="match status" value="1"/>
</dbReference>
<dbReference type="InterPro" id="IPR046404">
    <property type="entry name" value="Adapter_SpxH"/>
</dbReference>
<dbReference type="GO" id="GO:0005737">
    <property type="term" value="C:cytoplasm"/>
    <property type="evidence" value="ECO:0007669"/>
    <property type="project" value="UniProtKB-SubCell"/>
</dbReference>
<proteinExistence type="inferred from homology"/>
<evidence type="ECO:0000313" key="4">
    <source>
        <dbReference type="Proteomes" id="UP000287910"/>
    </source>
</evidence>
<comment type="subunit">
    <text evidence="2">Interacts with Spx.</text>
</comment>
<evidence type="ECO:0000256" key="1">
    <source>
        <dbReference type="ARBA" id="ARBA00022490"/>
    </source>
</evidence>
<comment type="caution">
    <text evidence="3">The sequence shown here is derived from an EMBL/GenBank/DDBJ whole genome shotgun (WGS) entry which is preliminary data.</text>
</comment>
<dbReference type="RefSeq" id="WP_126658364.1">
    <property type="nucleotide sequence ID" value="NZ_RYYR01000007.1"/>
</dbReference>
<evidence type="ECO:0000256" key="2">
    <source>
        <dbReference type="HAMAP-Rule" id="MF_02245"/>
    </source>
</evidence>
<sequence length="268" mass="30983">MNNAQVLSKPISTSSITKPIELYIFIDPLCKKAVKMQTMLRKLQIEYDHYFTWRFVLSTELASLNSLTRRTKGCMTGTELDITHPALPSIAIKAAELQGKRAQSRYLLKLQEHALLQTKDVTSYAALIDIAKEINLDVDEFMNDFGSKEAARAFQCDLHITREMEVNEVPSIVFFNECIEDEGLKVSGVYTYEVYVQILHEMMDGNITCQPLPTFDELFKRFHTLTTLDVAEIYSITEQEAERELKKRMLQQKLERLSNDDITLWRKK</sequence>
<dbReference type="HAMAP" id="MF_02245">
    <property type="entry name" value="Adapter_SpxH"/>
    <property type="match status" value="1"/>
</dbReference>
<comment type="function">
    <text evidence="2">Adapter protein required for efficient degradation of Spx by ClpXP under non-stress conditions. Interaction with Spx stabilizes Spx and exposes the C-terminus of Spx for recognition and proteolysis by ClpXP.</text>
</comment>